<protein>
    <recommendedName>
        <fullName evidence="2">histidine kinase</fullName>
        <ecNumber evidence="2">2.7.13.3</ecNumber>
    </recommendedName>
</protein>
<evidence type="ECO:0000256" key="6">
    <source>
        <dbReference type="SAM" id="Coils"/>
    </source>
</evidence>
<dbReference type="InterPro" id="IPR005467">
    <property type="entry name" value="His_kinase_dom"/>
</dbReference>
<keyword evidence="10" id="KW-1185">Reference proteome</keyword>
<dbReference type="InterPro" id="IPR052162">
    <property type="entry name" value="Sensor_kinase/Photoreceptor"/>
</dbReference>
<keyword evidence="7" id="KW-0812">Transmembrane</keyword>
<feature type="transmembrane region" description="Helical" evidence="7">
    <location>
        <begin position="100"/>
        <end position="119"/>
    </location>
</feature>
<evidence type="ECO:0000256" key="5">
    <source>
        <dbReference type="ARBA" id="ARBA00022777"/>
    </source>
</evidence>
<feature type="domain" description="Histidine kinase" evidence="8">
    <location>
        <begin position="165"/>
        <end position="377"/>
    </location>
</feature>
<dbReference type="InterPro" id="IPR004358">
    <property type="entry name" value="Sig_transdc_His_kin-like_C"/>
</dbReference>
<dbReference type="PRINTS" id="PR00344">
    <property type="entry name" value="BCTRLSENSOR"/>
</dbReference>
<feature type="transmembrane region" description="Helical" evidence="7">
    <location>
        <begin position="37"/>
        <end position="58"/>
    </location>
</feature>
<dbReference type="OrthoDB" id="106630at2157"/>
<dbReference type="Gene3D" id="3.30.565.10">
    <property type="entry name" value="Histidine kinase-like ATPase, C-terminal domain"/>
    <property type="match status" value="1"/>
</dbReference>
<keyword evidence="3" id="KW-0597">Phosphoprotein</keyword>
<evidence type="ECO:0000256" key="2">
    <source>
        <dbReference type="ARBA" id="ARBA00012438"/>
    </source>
</evidence>
<dbReference type="PROSITE" id="PS50109">
    <property type="entry name" value="HIS_KIN"/>
    <property type="match status" value="1"/>
</dbReference>
<keyword evidence="7" id="KW-1133">Transmembrane helix</keyword>
<feature type="transmembrane region" description="Helical" evidence="7">
    <location>
        <begin position="70"/>
        <end position="88"/>
    </location>
</feature>
<evidence type="ECO:0000313" key="9">
    <source>
        <dbReference type="EMBL" id="QLG61326.1"/>
    </source>
</evidence>
<dbReference type="SUPFAM" id="SSF55874">
    <property type="entry name" value="ATPase domain of HSP90 chaperone/DNA topoisomerase II/histidine kinase"/>
    <property type="match status" value="1"/>
</dbReference>
<dbReference type="RefSeq" id="WP_179267911.1">
    <property type="nucleotide sequence ID" value="NZ_CP058579.1"/>
</dbReference>
<dbReference type="SMART" id="SM00388">
    <property type="entry name" value="HisKA"/>
    <property type="match status" value="1"/>
</dbReference>
<dbReference type="Proteomes" id="UP000509626">
    <property type="component" value="Chromosome"/>
</dbReference>
<dbReference type="InterPro" id="IPR003661">
    <property type="entry name" value="HisK_dim/P_dom"/>
</dbReference>
<dbReference type="SMART" id="SM00387">
    <property type="entry name" value="HATPase_c"/>
    <property type="match status" value="1"/>
</dbReference>
<feature type="coiled-coil region" evidence="6">
    <location>
        <begin position="128"/>
        <end position="162"/>
    </location>
</feature>
<accession>A0A7D5L991</accession>
<sequence>MPRWSRRLSWLGLLIVAVAAGHTIERIVREGAMVEPFVEFALIGFSGVLVLSVGRWLSHSEIDPEFYPRIVFWCLGGVGVLFVFLVLRSVHPGVSNPFTYWLRAIALALGSIAGLGIGVHDARAATREREVTRRNEELTATRTELERAIQQVEASNERLEQFAYAASHDLREPLRMVSSYLQLIEGRYGDELDEDGREFVGFAVDGADRMRNMIDGLLAYSRVETKGNPFEPVDLEAVLEDALADLQVMIEERDAEITAGPLPRVRGDATQLRQLLQNLLSNAIEYSDERPRVDVSAERQGSEWEISVRDEGIGIDPADQTRIFEIFRRLHAVDEYSGSGIGLALCQRIVERHGGRIRVESTPGDGSTFSFTVPACGNGPVDADAGSSS</sequence>
<evidence type="ECO:0000259" key="8">
    <source>
        <dbReference type="PROSITE" id="PS50109"/>
    </source>
</evidence>
<dbReference type="InterPro" id="IPR036097">
    <property type="entry name" value="HisK_dim/P_sf"/>
</dbReference>
<name>A0A7D5L991_9EURY</name>
<dbReference type="Pfam" id="PF00512">
    <property type="entry name" value="HisKA"/>
    <property type="match status" value="1"/>
</dbReference>
<comment type="catalytic activity">
    <reaction evidence="1">
        <text>ATP + protein L-histidine = ADP + protein N-phospho-L-histidine.</text>
        <dbReference type="EC" id="2.7.13.3"/>
    </reaction>
</comment>
<proteinExistence type="predicted"/>
<dbReference type="InterPro" id="IPR036890">
    <property type="entry name" value="HATPase_C_sf"/>
</dbReference>
<organism evidence="9 10">
    <name type="scientific">Halorarum salinum</name>
    <dbReference type="NCBI Taxonomy" id="2743089"/>
    <lineage>
        <taxon>Archaea</taxon>
        <taxon>Methanobacteriati</taxon>
        <taxon>Methanobacteriota</taxon>
        <taxon>Stenosarchaea group</taxon>
        <taxon>Halobacteria</taxon>
        <taxon>Halobacteriales</taxon>
        <taxon>Haloferacaceae</taxon>
        <taxon>Halorarum</taxon>
    </lineage>
</organism>
<dbReference type="FunFam" id="3.30.565.10:FF:000006">
    <property type="entry name" value="Sensor histidine kinase WalK"/>
    <property type="match status" value="1"/>
</dbReference>
<keyword evidence="5 9" id="KW-0418">Kinase</keyword>
<evidence type="ECO:0000313" key="10">
    <source>
        <dbReference type="Proteomes" id="UP000509626"/>
    </source>
</evidence>
<gene>
    <name evidence="9" type="ORF">HUG12_06085</name>
</gene>
<dbReference type="GeneID" id="56037010"/>
<keyword evidence="6" id="KW-0175">Coiled coil</keyword>
<dbReference type="InterPro" id="IPR003594">
    <property type="entry name" value="HATPase_dom"/>
</dbReference>
<evidence type="ECO:0000256" key="7">
    <source>
        <dbReference type="SAM" id="Phobius"/>
    </source>
</evidence>
<dbReference type="PANTHER" id="PTHR43304">
    <property type="entry name" value="PHYTOCHROME-LIKE PROTEIN CPH1"/>
    <property type="match status" value="1"/>
</dbReference>
<dbReference type="AlphaFoldDB" id="A0A7D5L991"/>
<dbReference type="CDD" id="cd00082">
    <property type="entry name" value="HisKA"/>
    <property type="match status" value="1"/>
</dbReference>
<dbReference type="EMBL" id="CP058579">
    <property type="protein sequence ID" value="QLG61326.1"/>
    <property type="molecule type" value="Genomic_DNA"/>
</dbReference>
<dbReference type="Gene3D" id="1.10.287.130">
    <property type="match status" value="1"/>
</dbReference>
<dbReference type="KEGG" id="halu:HUG12_06085"/>
<evidence type="ECO:0000256" key="4">
    <source>
        <dbReference type="ARBA" id="ARBA00022679"/>
    </source>
</evidence>
<dbReference type="SUPFAM" id="SSF47384">
    <property type="entry name" value="Homodimeric domain of signal transducing histidine kinase"/>
    <property type="match status" value="1"/>
</dbReference>
<dbReference type="EC" id="2.7.13.3" evidence="2"/>
<keyword evidence="7" id="KW-0472">Membrane</keyword>
<reference evidence="9 10" key="1">
    <citation type="submission" date="2020-06" db="EMBL/GenBank/DDBJ databases">
        <title>NJ-3-1, isolated from saline soil.</title>
        <authorList>
            <person name="Cui H.L."/>
            <person name="Shi X."/>
        </authorList>
    </citation>
    <scope>NUCLEOTIDE SEQUENCE [LARGE SCALE GENOMIC DNA]</scope>
    <source>
        <strain evidence="9 10">NJ-3-1</strain>
    </source>
</reference>
<dbReference type="Pfam" id="PF02518">
    <property type="entry name" value="HATPase_c"/>
    <property type="match status" value="1"/>
</dbReference>
<evidence type="ECO:0000256" key="1">
    <source>
        <dbReference type="ARBA" id="ARBA00000085"/>
    </source>
</evidence>
<keyword evidence="4" id="KW-0808">Transferase</keyword>
<evidence type="ECO:0000256" key="3">
    <source>
        <dbReference type="ARBA" id="ARBA00022553"/>
    </source>
</evidence>
<dbReference type="GO" id="GO:0000155">
    <property type="term" value="F:phosphorelay sensor kinase activity"/>
    <property type="evidence" value="ECO:0007669"/>
    <property type="project" value="InterPro"/>
</dbReference>
<dbReference type="PANTHER" id="PTHR43304:SF1">
    <property type="entry name" value="PAC DOMAIN-CONTAINING PROTEIN"/>
    <property type="match status" value="1"/>
</dbReference>